<proteinExistence type="predicted"/>
<feature type="coiled-coil region" evidence="1">
    <location>
        <begin position="177"/>
        <end position="225"/>
    </location>
</feature>
<accession>A0A6I6ILV1</accession>
<keyword evidence="1" id="KW-0175">Coiled coil</keyword>
<dbReference type="EMBL" id="CP034348">
    <property type="protein sequence ID" value="QGX98050.1"/>
    <property type="molecule type" value="Genomic_DNA"/>
</dbReference>
<keyword evidence="2" id="KW-0812">Transmembrane</keyword>
<keyword evidence="4" id="KW-1185">Reference proteome</keyword>
<dbReference type="KEGG" id="rom:EI983_07070"/>
<feature type="transmembrane region" description="Helical" evidence="2">
    <location>
        <begin position="62"/>
        <end position="79"/>
    </location>
</feature>
<evidence type="ECO:0000256" key="2">
    <source>
        <dbReference type="SAM" id="Phobius"/>
    </source>
</evidence>
<keyword evidence="2" id="KW-0472">Membrane</keyword>
<name>A0A6I6ILV1_9RHOB</name>
<protein>
    <submittedName>
        <fullName evidence="3">DNA repair protein</fullName>
    </submittedName>
</protein>
<dbReference type="OrthoDB" id="7863443at2"/>
<evidence type="ECO:0000313" key="4">
    <source>
        <dbReference type="Proteomes" id="UP000428330"/>
    </source>
</evidence>
<sequence>MTAQLRSILFLIQSLLQRLAVAVFAATALILLLLTGMAAFGAAPWLELPVSIGGATYDQAGMYTQIAGTVLAVLLCVYLPSNARIMQLENSHRRFEIGMQDVARAYAIAHSADRENLFQLSSEFDAVRERLAYLRTHPELESLEPALLEIAAQMSHISRELADVYATDKVERARAFLKQRQEEVAQFNIRLEKAKALTTELRHWVHEVELEESVAASQLQRLQDELRTILPELGHEEILRADGTVIDIPRKAAE</sequence>
<gene>
    <name evidence="3" type="ORF">EI983_07070</name>
</gene>
<organism evidence="3 4">
    <name type="scientific">Roseovarius faecimaris</name>
    <dbReference type="NCBI Taxonomy" id="2494550"/>
    <lineage>
        <taxon>Bacteria</taxon>
        <taxon>Pseudomonadati</taxon>
        <taxon>Pseudomonadota</taxon>
        <taxon>Alphaproteobacteria</taxon>
        <taxon>Rhodobacterales</taxon>
        <taxon>Roseobacteraceae</taxon>
        <taxon>Roseovarius</taxon>
    </lineage>
</organism>
<evidence type="ECO:0000256" key="1">
    <source>
        <dbReference type="SAM" id="Coils"/>
    </source>
</evidence>
<reference evidence="4" key="1">
    <citation type="submission" date="2018-12" db="EMBL/GenBank/DDBJ databases">
        <title>Complete genome sequence of Roseovarius sp. MME-070.</title>
        <authorList>
            <person name="Nam Y.-D."/>
            <person name="Kang J."/>
            <person name="Chung W.-H."/>
            <person name="Park Y.S."/>
        </authorList>
    </citation>
    <scope>NUCLEOTIDE SEQUENCE [LARGE SCALE GENOMIC DNA]</scope>
    <source>
        <strain evidence="4">MME-070</strain>
    </source>
</reference>
<feature type="transmembrane region" description="Helical" evidence="2">
    <location>
        <begin position="21"/>
        <end position="42"/>
    </location>
</feature>
<dbReference type="Proteomes" id="UP000428330">
    <property type="component" value="Chromosome"/>
</dbReference>
<evidence type="ECO:0000313" key="3">
    <source>
        <dbReference type="EMBL" id="QGX98050.1"/>
    </source>
</evidence>
<dbReference type="RefSeq" id="WP_157706682.1">
    <property type="nucleotide sequence ID" value="NZ_CP034348.1"/>
</dbReference>
<keyword evidence="2" id="KW-1133">Transmembrane helix</keyword>
<dbReference type="AlphaFoldDB" id="A0A6I6ILV1"/>